<keyword evidence="11" id="KW-0614">Plasmid</keyword>
<dbReference type="GO" id="GO:0140359">
    <property type="term" value="F:ABC-type transporter activity"/>
    <property type="evidence" value="ECO:0007669"/>
    <property type="project" value="InterPro"/>
</dbReference>
<keyword evidence="5 8" id="KW-1133">Transmembrane helix</keyword>
<dbReference type="SMART" id="SM00382">
    <property type="entry name" value="AAA"/>
    <property type="match status" value="2"/>
</dbReference>
<evidence type="ECO:0000256" key="2">
    <source>
        <dbReference type="ARBA" id="ARBA00022692"/>
    </source>
</evidence>
<dbReference type="GO" id="GO:0016887">
    <property type="term" value="F:ATP hydrolysis activity"/>
    <property type="evidence" value="ECO:0007669"/>
    <property type="project" value="InterPro"/>
</dbReference>
<feature type="transmembrane region" description="Helical" evidence="8">
    <location>
        <begin position="934"/>
        <end position="953"/>
    </location>
</feature>
<dbReference type="Pfam" id="PF00005">
    <property type="entry name" value="ABC_tran"/>
    <property type="match status" value="2"/>
</dbReference>
<protein>
    <submittedName>
        <fullName evidence="11">ABC transporter ATP-binding protein/permease</fullName>
    </submittedName>
</protein>
<feature type="domain" description="ABC transmembrane type-2" evidence="10">
    <location>
        <begin position="719"/>
        <end position="956"/>
    </location>
</feature>
<geneLocation type="plasmid" evidence="11 12">
    <name>unnamed3</name>
</geneLocation>
<evidence type="ECO:0000256" key="3">
    <source>
        <dbReference type="ARBA" id="ARBA00022741"/>
    </source>
</evidence>
<evidence type="ECO:0000313" key="12">
    <source>
        <dbReference type="Proteomes" id="UP000249605"/>
    </source>
</evidence>
<feature type="domain" description="ABC transporter" evidence="9">
    <location>
        <begin position="273"/>
        <end position="501"/>
    </location>
</feature>
<dbReference type="InterPro" id="IPR027417">
    <property type="entry name" value="P-loop_NTPase"/>
</dbReference>
<keyword evidence="2 8" id="KW-0812">Transmembrane</keyword>
<dbReference type="OrthoDB" id="9805029at2"/>
<feature type="domain" description="ABC transporter" evidence="9">
    <location>
        <begin position="7"/>
        <end position="242"/>
    </location>
</feature>
<dbReference type="AlphaFoldDB" id="A0A2U9SEY8"/>
<dbReference type="InterPro" id="IPR003439">
    <property type="entry name" value="ABC_transporter-like_ATP-bd"/>
</dbReference>
<dbReference type="Pfam" id="PF12698">
    <property type="entry name" value="ABC2_membrane_3"/>
    <property type="match status" value="1"/>
</dbReference>
<dbReference type="CDD" id="cd03230">
    <property type="entry name" value="ABC_DR_subfamily_A"/>
    <property type="match status" value="2"/>
</dbReference>
<evidence type="ECO:0000256" key="4">
    <source>
        <dbReference type="ARBA" id="ARBA00022840"/>
    </source>
</evidence>
<dbReference type="Gene3D" id="3.40.50.300">
    <property type="entry name" value="P-loop containing nucleotide triphosphate hydrolases"/>
    <property type="match status" value="2"/>
</dbReference>
<dbReference type="InterPro" id="IPR047651">
    <property type="entry name" value="ABC2_perm_RbbA"/>
</dbReference>
<dbReference type="GO" id="GO:0005524">
    <property type="term" value="F:ATP binding"/>
    <property type="evidence" value="ECO:0007669"/>
    <property type="project" value="UniProtKB-KW"/>
</dbReference>
<feature type="transmembrane region" description="Helical" evidence="8">
    <location>
        <begin position="843"/>
        <end position="866"/>
    </location>
</feature>
<dbReference type="PROSITE" id="PS00211">
    <property type="entry name" value="ABC_TRANSPORTER_1"/>
    <property type="match status" value="1"/>
</dbReference>
<keyword evidence="6 8" id="KW-0472">Membrane</keyword>
<name>A0A2U9SEY8_9PROT</name>
<dbReference type="InterPro" id="IPR017871">
    <property type="entry name" value="ABC_transporter-like_CS"/>
</dbReference>
<dbReference type="RefSeq" id="WP_111070072.1">
    <property type="nucleotide sequence ID" value="NZ_CP029833.1"/>
</dbReference>
<dbReference type="Gene3D" id="3.40.1710.10">
    <property type="entry name" value="abc type-2 transporter like domain"/>
    <property type="match status" value="1"/>
</dbReference>
<dbReference type="Proteomes" id="UP000249605">
    <property type="component" value="Plasmid unnamed3"/>
</dbReference>
<evidence type="ECO:0000259" key="9">
    <source>
        <dbReference type="PROSITE" id="PS50893"/>
    </source>
</evidence>
<dbReference type="InterPro" id="IPR013525">
    <property type="entry name" value="ABC2_TM"/>
</dbReference>
<feature type="compositionally biased region" description="Basic and acidic residues" evidence="7">
    <location>
        <begin position="514"/>
        <end position="528"/>
    </location>
</feature>
<reference evidence="11 12" key="1">
    <citation type="submission" date="2018-06" db="EMBL/GenBank/DDBJ databases">
        <title>Complete genome sequencing of Azospirillum sp. M2T2B2.</title>
        <authorList>
            <person name="Heo J."/>
            <person name="Kim S.-J."/>
            <person name="Kwon S.-W."/>
            <person name="Anandham R."/>
        </authorList>
    </citation>
    <scope>NUCLEOTIDE SEQUENCE [LARGE SCALE GENOMIC DNA]</scope>
    <source>
        <strain evidence="11 12">M2T2B2</strain>
        <plasmid evidence="11 12">unnamed3</plasmid>
    </source>
</reference>
<comment type="subcellular location">
    <subcellularLocation>
        <location evidence="1">Membrane</location>
        <topology evidence="1">Multi-pass membrane protein</topology>
    </subcellularLocation>
</comment>
<evidence type="ECO:0000256" key="1">
    <source>
        <dbReference type="ARBA" id="ARBA00004141"/>
    </source>
</evidence>
<evidence type="ECO:0000256" key="7">
    <source>
        <dbReference type="SAM" id="MobiDB-lite"/>
    </source>
</evidence>
<dbReference type="PANTHER" id="PTHR43038:SF4">
    <property type="entry name" value="RIBOSOME-ASSOCIATED ATPASE"/>
    <property type="match status" value="1"/>
</dbReference>
<dbReference type="KEGG" id="azm:DM194_24040"/>
<evidence type="ECO:0000313" key="11">
    <source>
        <dbReference type="EMBL" id="AWU97347.1"/>
    </source>
</evidence>
<organism evidence="11 12">
    <name type="scientific">Azospirillum ramasamyi</name>
    <dbReference type="NCBI Taxonomy" id="682998"/>
    <lineage>
        <taxon>Bacteria</taxon>
        <taxon>Pseudomonadati</taxon>
        <taxon>Pseudomonadota</taxon>
        <taxon>Alphaproteobacteria</taxon>
        <taxon>Rhodospirillales</taxon>
        <taxon>Azospirillaceae</taxon>
        <taxon>Azospirillum</taxon>
    </lineage>
</organism>
<keyword evidence="4 11" id="KW-0067">ATP-binding</keyword>
<dbReference type="InterPro" id="IPR047817">
    <property type="entry name" value="ABC2_TM_bact-type"/>
</dbReference>
<accession>A0A2U9SEY8</accession>
<keyword evidence="3" id="KW-0547">Nucleotide-binding</keyword>
<feature type="transmembrane region" description="Helical" evidence="8">
    <location>
        <begin position="763"/>
        <end position="786"/>
    </location>
</feature>
<sequence>MTPASAVSLSGVRHRYGGTVALEHVALDIPTGTSVAIIGPDGVGKSTLLGLISTAKKIQEGSVRVLGTDVSDRHGRAALQPRIAYMPQGLGRNLYAELTVAENLQFFGRLFGLDAAERRRRIADLLESTGLAPFPDRPAGKLSGGMKQKLGLCCALLHDPDLLILDEPTTGVDPLSRRQFWELIDRIRAGRPGMTVLVATSYMDEAERFDQVVMMNAGRLLAYDTPAAVKAQTGAADLEGAFVALLPENARRGYERLTVPPRPPEPVGAEPAIEAIGLTRRFGDFTAVSDVSFRIGRGEIFGFLGSNGCGKTTTMKMLTGLLPASAGEARLFGKPVDAGDLESRRRVGYMAQAFSLYGELTVRQNLDLHARLFDLADADSRLAALVKRFGLSPYIDAVADRLPLGVRQRLSLAVAILHGPELLILDEPTSGVDPVARDQFWRDLIALSRDQGVTIFVSTHFMNEAARCDRVAFMNAGRVIASGPPDELRRQQQADSLDDAFIGFMRQAEGEQTEENRPLPPREREGPHEVGSVRGVPSIPNPMDQIPMDQIPMAQPPMASGLSPHPSHAPHGPLSSPGAGEGGSSFSRRRLLAYAWRETLELRRDPVRLTVALLGTVLLMLVFGFGITMDVENLSFAVLDHDRTPESRAYIEQFDGSRSFRATPPAVDARDLALRLQRGEASLTIEIPEGFGRDLRRGRVPEVAVRIDGAMPFRAETIQGYVSGLHQRFIQDAALAAGVSLPTAAATVEMRYRYNQAFRSLDAMVPAVIGLLLVFIPAILAALGVVREKELGSITNLYVTPVTRLEFLLGKQLPYIALATFNLLLMVVMAVLLFGVSVKGSLVGLLLGGLIYVVATTALGLLISVFTSTQTAAVFGTAIVTMLPATQFSGMLQPVSTLEGGAWLFGTLFPTTHFLKLSVGAFTKGLGLTELLPFILATAAFVPVFLALGVAFLPKQER</sequence>
<evidence type="ECO:0000259" key="10">
    <source>
        <dbReference type="PROSITE" id="PS51012"/>
    </source>
</evidence>
<dbReference type="SUPFAM" id="SSF52540">
    <property type="entry name" value="P-loop containing nucleoside triphosphate hydrolases"/>
    <property type="match status" value="2"/>
</dbReference>
<dbReference type="PROSITE" id="PS50893">
    <property type="entry name" value="ABC_TRANSPORTER_2"/>
    <property type="match status" value="2"/>
</dbReference>
<dbReference type="NCBIfam" id="NF033858">
    <property type="entry name" value="ABC2_perm_RbbA"/>
    <property type="match status" value="1"/>
</dbReference>
<feature type="transmembrane region" description="Helical" evidence="8">
    <location>
        <begin position="815"/>
        <end position="836"/>
    </location>
</feature>
<feature type="transmembrane region" description="Helical" evidence="8">
    <location>
        <begin position="607"/>
        <end position="627"/>
    </location>
</feature>
<dbReference type="PANTHER" id="PTHR43038">
    <property type="entry name" value="ATP-BINDING CASSETTE, SUB-FAMILY H, MEMBER 1"/>
    <property type="match status" value="1"/>
</dbReference>
<dbReference type="InterPro" id="IPR003593">
    <property type="entry name" value="AAA+_ATPase"/>
</dbReference>
<keyword evidence="12" id="KW-1185">Reference proteome</keyword>
<proteinExistence type="predicted"/>
<evidence type="ECO:0000256" key="8">
    <source>
        <dbReference type="SAM" id="Phobius"/>
    </source>
</evidence>
<gene>
    <name evidence="11" type="ORF">DM194_24040</name>
</gene>
<evidence type="ECO:0000256" key="6">
    <source>
        <dbReference type="ARBA" id="ARBA00023136"/>
    </source>
</evidence>
<dbReference type="PROSITE" id="PS51012">
    <property type="entry name" value="ABC_TM2"/>
    <property type="match status" value="1"/>
</dbReference>
<dbReference type="GO" id="GO:0016020">
    <property type="term" value="C:membrane"/>
    <property type="evidence" value="ECO:0007669"/>
    <property type="project" value="UniProtKB-SubCell"/>
</dbReference>
<evidence type="ECO:0000256" key="5">
    <source>
        <dbReference type="ARBA" id="ARBA00022989"/>
    </source>
</evidence>
<feature type="region of interest" description="Disordered" evidence="7">
    <location>
        <begin position="507"/>
        <end position="583"/>
    </location>
</feature>
<dbReference type="EMBL" id="CP029833">
    <property type="protein sequence ID" value="AWU97347.1"/>
    <property type="molecule type" value="Genomic_DNA"/>
</dbReference>